<keyword evidence="3" id="KW-0540">Nuclease</keyword>
<dbReference type="GO" id="GO:0004519">
    <property type="term" value="F:endonuclease activity"/>
    <property type="evidence" value="ECO:0007669"/>
    <property type="project" value="UniProtKB-KW"/>
</dbReference>
<keyword evidence="3" id="KW-0378">Hydrolase</keyword>
<evidence type="ECO:0000259" key="2">
    <source>
        <dbReference type="Pfam" id="PF03372"/>
    </source>
</evidence>
<dbReference type="SUPFAM" id="SSF56219">
    <property type="entry name" value="DNase I-like"/>
    <property type="match status" value="1"/>
</dbReference>
<keyword evidence="4" id="KW-1185">Reference proteome</keyword>
<dbReference type="InterPro" id="IPR036691">
    <property type="entry name" value="Endo/exonu/phosph_ase_sf"/>
</dbReference>
<comment type="caution">
    <text evidence="3">The sequence shown here is derived from an EMBL/GenBank/DDBJ whole genome shotgun (WGS) entry which is preliminary data.</text>
</comment>
<accession>A0A2T7UPI7</accession>
<dbReference type="GO" id="GO:0004527">
    <property type="term" value="F:exonuclease activity"/>
    <property type="evidence" value="ECO:0007669"/>
    <property type="project" value="UniProtKB-KW"/>
</dbReference>
<dbReference type="Proteomes" id="UP000244810">
    <property type="component" value="Unassembled WGS sequence"/>
</dbReference>
<feature type="domain" description="Endonuclease/exonuclease/phosphatase" evidence="2">
    <location>
        <begin position="4"/>
        <end position="256"/>
    </location>
</feature>
<reference evidence="3 4" key="1">
    <citation type="journal article" date="2011" name="Syst. Appl. Microbiol.">
        <title>Defluviimonas denitrificans gen. nov., sp. nov., and Pararhodobacter aggregans gen. nov., sp. nov., non-phototrophic Rhodobacteraceae from the biofilter of a marine aquaculture.</title>
        <authorList>
            <person name="Foesel B.U."/>
            <person name="Drake H.L."/>
            <person name="Schramm A."/>
        </authorList>
    </citation>
    <scope>NUCLEOTIDE SEQUENCE [LARGE SCALE GENOMIC DNA]</scope>
    <source>
        <strain evidence="3 4">D1-19</strain>
    </source>
</reference>
<evidence type="ECO:0000313" key="4">
    <source>
        <dbReference type="Proteomes" id="UP000244810"/>
    </source>
</evidence>
<organism evidence="3 4">
    <name type="scientific">Pararhodobacter aggregans</name>
    <dbReference type="NCBI Taxonomy" id="404875"/>
    <lineage>
        <taxon>Bacteria</taxon>
        <taxon>Pseudomonadati</taxon>
        <taxon>Pseudomonadota</taxon>
        <taxon>Alphaproteobacteria</taxon>
        <taxon>Rhodobacterales</taxon>
        <taxon>Paracoccaceae</taxon>
        <taxon>Pararhodobacter</taxon>
    </lineage>
</organism>
<gene>
    <name evidence="3" type="ORF">DDE23_15365</name>
</gene>
<dbReference type="EMBL" id="QDDR01000008">
    <property type="protein sequence ID" value="PVE46531.1"/>
    <property type="molecule type" value="Genomic_DNA"/>
</dbReference>
<dbReference type="Gene3D" id="3.60.10.10">
    <property type="entry name" value="Endonuclease/exonuclease/phosphatase"/>
    <property type="match status" value="1"/>
</dbReference>
<name>A0A2T7UPI7_9RHOB</name>
<dbReference type="AlphaFoldDB" id="A0A2T7UPI7"/>
<keyword evidence="3" id="KW-0255">Endonuclease</keyword>
<protein>
    <submittedName>
        <fullName evidence="3">Endonuclease/exonuclease/phosphatase family protein</fullName>
    </submittedName>
</protein>
<keyword evidence="3" id="KW-0269">Exonuclease</keyword>
<proteinExistence type="predicted"/>
<evidence type="ECO:0000313" key="3">
    <source>
        <dbReference type="EMBL" id="PVE46531.1"/>
    </source>
</evidence>
<dbReference type="OrthoDB" id="1398885at2"/>
<evidence type="ECO:0000256" key="1">
    <source>
        <dbReference type="SAM" id="MobiDB-lite"/>
    </source>
</evidence>
<feature type="region of interest" description="Disordered" evidence="1">
    <location>
        <begin position="264"/>
        <end position="284"/>
    </location>
</feature>
<dbReference type="InterPro" id="IPR005135">
    <property type="entry name" value="Endo/exonuclease/phosphatase"/>
</dbReference>
<sequence>MRVLTFNVQNLRLRRPEGRERLDGARDGSDGDSALDRALDFADRRLTAAVLARAEADVCALQEVFDRDSLDYFHDHLLRGAGAAPWPWRACLQGNDGAGRDLALMARRPFAAQSHARLRAGDLGLDGRADLPVFSRDLLAADFGPLTLFVVHFKAPWPDPEAAWTRRHLEAWAVRRVIERRFADPAAALWLVLGDVNDPPEGARAVAPLLAPFGVDLTRRMPEGERWTWAEGERRGCPDAMIASPALAARVPHAVPRAIRAGLARSAGGDQPRLPDVGDDRPHASDHAALLLDLPGL</sequence>
<dbReference type="RefSeq" id="WP_107752654.1">
    <property type="nucleotide sequence ID" value="NZ_QBKF01000008.1"/>
</dbReference>
<dbReference type="Pfam" id="PF03372">
    <property type="entry name" value="Exo_endo_phos"/>
    <property type="match status" value="1"/>
</dbReference>